<evidence type="ECO:0000256" key="1">
    <source>
        <dbReference type="SAM" id="Phobius"/>
    </source>
</evidence>
<feature type="domain" description="DUF6534" evidence="2">
    <location>
        <begin position="177"/>
        <end position="264"/>
    </location>
</feature>
<proteinExistence type="predicted"/>
<feature type="transmembrane region" description="Helical" evidence="1">
    <location>
        <begin position="94"/>
        <end position="115"/>
    </location>
</feature>
<protein>
    <submittedName>
        <fullName evidence="3">BQ5605_C014g07692 protein</fullName>
    </submittedName>
</protein>
<dbReference type="PANTHER" id="PTHR40465">
    <property type="entry name" value="CHROMOSOME 1, WHOLE GENOME SHOTGUN SEQUENCE"/>
    <property type="match status" value="1"/>
</dbReference>
<dbReference type="EMBL" id="FQNC01000016">
    <property type="protein sequence ID" value="SGY19589.1"/>
    <property type="molecule type" value="Genomic_DNA"/>
</dbReference>
<keyword evidence="4" id="KW-1185">Reference proteome</keyword>
<dbReference type="InterPro" id="IPR045339">
    <property type="entry name" value="DUF6534"/>
</dbReference>
<organism evidence="3 4">
    <name type="scientific">Microbotryum silenes-dioicae</name>
    <dbReference type="NCBI Taxonomy" id="796604"/>
    <lineage>
        <taxon>Eukaryota</taxon>
        <taxon>Fungi</taxon>
        <taxon>Dikarya</taxon>
        <taxon>Basidiomycota</taxon>
        <taxon>Pucciniomycotina</taxon>
        <taxon>Microbotryomycetes</taxon>
        <taxon>Microbotryales</taxon>
        <taxon>Microbotryaceae</taxon>
        <taxon>Microbotryum</taxon>
    </lineage>
</organism>
<name>A0A2X0LYU7_9BASI</name>
<evidence type="ECO:0000313" key="4">
    <source>
        <dbReference type="Proteomes" id="UP000249464"/>
    </source>
</evidence>
<keyword evidence="1" id="KW-1133">Transmembrane helix</keyword>
<dbReference type="AlphaFoldDB" id="A0A2X0LYU7"/>
<dbReference type="Proteomes" id="UP000249464">
    <property type="component" value="Unassembled WGS sequence"/>
</dbReference>
<dbReference type="STRING" id="796604.A0A2X0LYU7"/>
<keyword evidence="1" id="KW-0472">Membrane</keyword>
<keyword evidence="1" id="KW-0812">Transmembrane</keyword>
<evidence type="ECO:0000313" key="3">
    <source>
        <dbReference type="EMBL" id="SGY19589.1"/>
    </source>
</evidence>
<accession>A0A2X0LYU7</accession>
<feature type="transmembrane region" description="Helical" evidence="1">
    <location>
        <begin position="240"/>
        <end position="260"/>
    </location>
</feature>
<reference evidence="3 4" key="1">
    <citation type="submission" date="2016-11" db="EMBL/GenBank/DDBJ databases">
        <authorList>
            <person name="Jaros S."/>
            <person name="Januszkiewicz K."/>
            <person name="Wedrychowicz H."/>
        </authorList>
    </citation>
    <scope>NUCLEOTIDE SEQUENCE [LARGE SCALE GENOMIC DNA]</scope>
</reference>
<feature type="transmembrane region" description="Helical" evidence="1">
    <location>
        <begin position="20"/>
        <end position="43"/>
    </location>
</feature>
<gene>
    <name evidence="3" type="primary">BQ5605_C014g07692</name>
    <name evidence="3" type="ORF">BQ5605_C014G07692</name>
</gene>
<sequence>MSTATPPSASEFRQHLEVLFGPMIIGVFCELWLFGIIFGQVCVYRLRYPGDPVHLKLLVAIMSAGEFFKTVLNVKVVYSDFLFGQFKELFESVPWYVLVTPIVGQLPILASQIYLCFRIWVVSGRKLIPTAIGVTVTLLQLAFNIAYVIRRVMARRLGLNPGSQVSRLMPPWAFSNATADVCLSFTLAYYLLQTRKQSASYRLNYILMRLASLAITTCLPPACISITLALLEILETRRLVWIFFGQILGSTYTLCIIYALNSREALAQKATFCASSRSSRMTCSTRVPATTLSVRFDDAEPSIGRRSERKVEISTGENGGMSLMEVDGEKVKEADMDAPIGGARASATKKRVSLVCPDE</sequence>
<feature type="transmembrane region" description="Helical" evidence="1">
    <location>
        <begin position="213"/>
        <end position="234"/>
    </location>
</feature>
<feature type="transmembrane region" description="Helical" evidence="1">
    <location>
        <begin position="169"/>
        <end position="192"/>
    </location>
</feature>
<dbReference type="PANTHER" id="PTHR40465:SF1">
    <property type="entry name" value="DUF6534 DOMAIN-CONTAINING PROTEIN"/>
    <property type="match status" value="1"/>
</dbReference>
<evidence type="ECO:0000259" key="2">
    <source>
        <dbReference type="Pfam" id="PF20152"/>
    </source>
</evidence>
<feature type="transmembrane region" description="Helical" evidence="1">
    <location>
        <begin position="127"/>
        <end position="149"/>
    </location>
</feature>
<feature type="transmembrane region" description="Helical" evidence="1">
    <location>
        <begin position="55"/>
        <end position="74"/>
    </location>
</feature>
<dbReference type="Pfam" id="PF20152">
    <property type="entry name" value="DUF6534"/>
    <property type="match status" value="1"/>
</dbReference>